<keyword evidence="4" id="KW-1185">Reference proteome</keyword>
<evidence type="ECO:0000313" key="4">
    <source>
        <dbReference type="Proteomes" id="UP000317648"/>
    </source>
</evidence>
<dbReference type="Proteomes" id="UP000317648">
    <property type="component" value="Chromosome"/>
</dbReference>
<evidence type="ECO:0008006" key="5">
    <source>
        <dbReference type="Google" id="ProtNLM"/>
    </source>
</evidence>
<feature type="chain" id="PRO_5021873536" description="Lipocalin-like domain-containing protein" evidence="2">
    <location>
        <begin position="25"/>
        <end position="217"/>
    </location>
</feature>
<evidence type="ECO:0000256" key="1">
    <source>
        <dbReference type="SAM" id="MobiDB-lite"/>
    </source>
</evidence>
<dbReference type="AlphaFoldDB" id="A0A518E321"/>
<proteinExistence type="predicted"/>
<accession>A0A518E321</accession>
<feature type="region of interest" description="Disordered" evidence="1">
    <location>
        <begin position="33"/>
        <end position="86"/>
    </location>
</feature>
<organism evidence="3 4">
    <name type="scientific">Lignipirellula cremea</name>
    <dbReference type="NCBI Taxonomy" id="2528010"/>
    <lineage>
        <taxon>Bacteria</taxon>
        <taxon>Pseudomonadati</taxon>
        <taxon>Planctomycetota</taxon>
        <taxon>Planctomycetia</taxon>
        <taxon>Pirellulales</taxon>
        <taxon>Pirellulaceae</taxon>
        <taxon>Lignipirellula</taxon>
    </lineage>
</organism>
<keyword evidence="2" id="KW-0732">Signal</keyword>
<protein>
    <recommendedName>
        <fullName evidence="5">Lipocalin-like domain-containing protein</fullName>
    </recommendedName>
</protein>
<sequence precursor="true">MNMRVRLSVIAVGAGLGLSVLGLAGCSQEAAPVAQQGSNRGEPTLAERPAGGTVSEEAAAPPEITLPADTTPGTPTPATAPRPIASEETRLAAARQLVGRWKGEVELNEEVALKMGLPAPVVKTLQSMKAMLEFHPSGEAVMIATTKTDDGPQEVEVHAHWGISQVEENAVTIAWQEDKGKMEAVQVNFEGKDIFTRPPPGNQANLDIGQMRFTRMR</sequence>
<name>A0A518E321_9BACT</name>
<reference evidence="3 4" key="1">
    <citation type="submission" date="2019-02" db="EMBL/GenBank/DDBJ databases">
        <title>Deep-cultivation of Planctomycetes and their phenomic and genomic characterization uncovers novel biology.</title>
        <authorList>
            <person name="Wiegand S."/>
            <person name="Jogler M."/>
            <person name="Boedeker C."/>
            <person name="Pinto D."/>
            <person name="Vollmers J."/>
            <person name="Rivas-Marin E."/>
            <person name="Kohn T."/>
            <person name="Peeters S.H."/>
            <person name="Heuer A."/>
            <person name="Rast P."/>
            <person name="Oberbeckmann S."/>
            <person name="Bunk B."/>
            <person name="Jeske O."/>
            <person name="Meyerdierks A."/>
            <person name="Storesund J.E."/>
            <person name="Kallscheuer N."/>
            <person name="Luecker S."/>
            <person name="Lage O.M."/>
            <person name="Pohl T."/>
            <person name="Merkel B.J."/>
            <person name="Hornburger P."/>
            <person name="Mueller R.-W."/>
            <person name="Bruemmer F."/>
            <person name="Labrenz M."/>
            <person name="Spormann A.M."/>
            <person name="Op den Camp H."/>
            <person name="Overmann J."/>
            <person name="Amann R."/>
            <person name="Jetten M.S.M."/>
            <person name="Mascher T."/>
            <person name="Medema M.H."/>
            <person name="Devos D.P."/>
            <person name="Kaster A.-K."/>
            <person name="Ovreas L."/>
            <person name="Rohde M."/>
            <person name="Galperin M.Y."/>
            <person name="Jogler C."/>
        </authorList>
    </citation>
    <scope>NUCLEOTIDE SEQUENCE [LARGE SCALE GENOMIC DNA]</scope>
    <source>
        <strain evidence="3 4">Pla85_3_4</strain>
    </source>
</reference>
<evidence type="ECO:0000313" key="3">
    <source>
        <dbReference type="EMBL" id="QDU98481.1"/>
    </source>
</evidence>
<feature type="signal peptide" evidence="2">
    <location>
        <begin position="1"/>
        <end position="24"/>
    </location>
</feature>
<dbReference type="PROSITE" id="PS51257">
    <property type="entry name" value="PROKAR_LIPOPROTEIN"/>
    <property type="match status" value="1"/>
</dbReference>
<dbReference type="EMBL" id="CP036433">
    <property type="protein sequence ID" value="QDU98481.1"/>
    <property type="molecule type" value="Genomic_DNA"/>
</dbReference>
<dbReference type="KEGG" id="lcre:Pla8534_63500"/>
<evidence type="ECO:0000256" key="2">
    <source>
        <dbReference type="SAM" id="SignalP"/>
    </source>
</evidence>
<gene>
    <name evidence="3" type="ORF">Pla8534_63500</name>
</gene>